<dbReference type="InterPro" id="IPR002994">
    <property type="entry name" value="Surf1/Shy1"/>
</dbReference>
<comment type="similarity">
    <text evidence="1">Belongs to the SURF1 family.</text>
</comment>
<sequence>MTRNAQWLATIIVGAAIAVMLGLGFWQLERAKWKDALIAQYESALGDDEVIAFPRGKAEMREALFRRSAVDCQGVIESGATAAHNQRGTLGYAQVKQCATDRGTVDVLIGWSRDPSPVEWEAGVVTGLIVPGQEGKVRLQADPPQAGLEPFERPDPSQLPDNHMSYAVQWFAFAFIALTIFILALRRRRGENR</sequence>
<comment type="subcellular location">
    <subcellularLocation>
        <location evidence="1">Cell membrane</location>
        <topology evidence="1">Multi-pass membrane protein</topology>
    </subcellularLocation>
</comment>
<accession>A0A839Z518</accession>
<keyword evidence="3" id="KW-1185">Reference proteome</keyword>
<evidence type="ECO:0000256" key="1">
    <source>
        <dbReference type="RuleBase" id="RU363076"/>
    </source>
</evidence>
<keyword evidence="1" id="KW-0812">Transmembrane</keyword>
<keyword evidence="1" id="KW-1133">Transmembrane helix</keyword>
<keyword evidence="1" id="KW-1003">Cell membrane</keyword>
<proteinExistence type="inferred from homology"/>
<dbReference type="Proteomes" id="UP000578569">
    <property type="component" value="Unassembled WGS sequence"/>
</dbReference>
<keyword evidence="1" id="KW-0472">Membrane</keyword>
<dbReference type="RefSeq" id="WP_183934320.1">
    <property type="nucleotide sequence ID" value="NZ_JACICF010000002.1"/>
</dbReference>
<protein>
    <recommendedName>
        <fullName evidence="1">SURF1-like protein</fullName>
    </recommendedName>
</protein>
<name>A0A839Z518_9SPHN</name>
<evidence type="ECO:0000313" key="3">
    <source>
        <dbReference type="Proteomes" id="UP000578569"/>
    </source>
</evidence>
<gene>
    <name evidence="2" type="ORF">FHS50_002035</name>
</gene>
<feature type="transmembrane region" description="Helical" evidence="1">
    <location>
        <begin position="166"/>
        <end position="185"/>
    </location>
</feature>
<dbReference type="Pfam" id="PF02104">
    <property type="entry name" value="SURF1"/>
    <property type="match status" value="1"/>
</dbReference>
<reference evidence="2 3" key="1">
    <citation type="submission" date="2020-08" db="EMBL/GenBank/DDBJ databases">
        <title>Genomic Encyclopedia of Type Strains, Phase IV (KMG-IV): sequencing the most valuable type-strain genomes for metagenomic binning, comparative biology and taxonomic classification.</title>
        <authorList>
            <person name="Goeker M."/>
        </authorList>
    </citation>
    <scope>NUCLEOTIDE SEQUENCE [LARGE SCALE GENOMIC DNA]</scope>
    <source>
        <strain evidence="2 3">DSM 24194</strain>
    </source>
</reference>
<organism evidence="2 3">
    <name type="scientific">Sphingomicrobium lutaoense</name>
    <dbReference type="NCBI Taxonomy" id="515949"/>
    <lineage>
        <taxon>Bacteria</taxon>
        <taxon>Pseudomonadati</taxon>
        <taxon>Pseudomonadota</taxon>
        <taxon>Alphaproteobacteria</taxon>
        <taxon>Sphingomonadales</taxon>
        <taxon>Sphingomonadaceae</taxon>
        <taxon>Sphingomicrobium</taxon>
    </lineage>
</organism>
<dbReference type="AlphaFoldDB" id="A0A839Z518"/>
<dbReference type="EMBL" id="JACICF010000002">
    <property type="protein sequence ID" value="MBB3764973.1"/>
    <property type="molecule type" value="Genomic_DNA"/>
</dbReference>
<feature type="transmembrane region" description="Helical" evidence="1">
    <location>
        <begin position="7"/>
        <end position="28"/>
    </location>
</feature>
<comment type="caution">
    <text evidence="2">The sequence shown here is derived from an EMBL/GenBank/DDBJ whole genome shotgun (WGS) entry which is preliminary data.</text>
</comment>
<evidence type="ECO:0000313" key="2">
    <source>
        <dbReference type="EMBL" id="MBB3764973.1"/>
    </source>
</evidence>
<dbReference type="GO" id="GO:0005886">
    <property type="term" value="C:plasma membrane"/>
    <property type="evidence" value="ECO:0007669"/>
    <property type="project" value="UniProtKB-SubCell"/>
</dbReference>